<dbReference type="EMBL" id="KV722334">
    <property type="protein sequence ID" value="OCH95828.1"/>
    <property type="molecule type" value="Genomic_DNA"/>
</dbReference>
<feature type="signal peptide" evidence="10">
    <location>
        <begin position="1"/>
        <end position="22"/>
    </location>
</feature>
<keyword evidence="5" id="KW-0964">Secreted</keyword>
<evidence type="ECO:0000256" key="4">
    <source>
        <dbReference type="ARBA" id="ARBA00012706"/>
    </source>
</evidence>
<evidence type="ECO:0000256" key="5">
    <source>
        <dbReference type="ARBA" id="ARBA00022525"/>
    </source>
</evidence>
<dbReference type="GO" id="GO:0005576">
    <property type="term" value="C:extracellular region"/>
    <property type="evidence" value="ECO:0007669"/>
    <property type="project" value="UniProtKB-SubCell"/>
</dbReference>
<keyword evidence="6 10" id="KW-0732">Signal</keyword>
<dbReference type="OrthoDB" id="406631at2759"/>
<evidence type="ECO:0000313" key="12">
    <source>
        <dbReference type="EMBL" id="OCH95828.1"/>
    </source>
</evidence>
<keyword evidence="13" id="KW-1185">Reference proteome</keyword>
<evidence type="ECO:0000256" key="9">
    <source>
        <dbReference type="RuleBase" id="RU361153"/>
    </source>
</evidence>
<organism evidence="12 13">
    <name type="scientific">Obba rivulosa</name>
    <dbReference type="NCBI Taxonomy" id="1052685"/>
    <lineage>
        <taxon>Eukaryota</taxon>
        <taxon>Fungi</taxon>
        <taxon>Dikarya</taxon>
        <taxon>Basidiomycota</taxon>
        <taxon>Agaricomycotina</taxon>
        <taxon>Agaricomycetes</taxon>
        <taxon>Polyporales</taxon>
        <taxon>Gelatoporiaceae</taxon>
        <taxon>Obba</taxon>
    </lineage>
</organism>
<keyword evidence="8 9" id="KW-0326">Glycosidase</keyword>
<evidence type="ECO:0000256" key="6">
    <source>
        <dbReference type="ARBA" id="ARBA00022729"/>
    </source>
</evidence>
<keyword evidence="7 9" id="KW-0378">Hydrolase</keyword>
<reference evidence="12 13" key="1">
    <citation type="submission" date="2016-07" db="EMBL/GenBank/DDBJ databases">
        <title>Draft genome of the white-rot fungus Obba rivulosa 3A-2.</title>
        <authorList>
            <consortium name="DOE Joint Genome Institute"/>
            <person name="Miettinen O."/>
            <person name="Riley R."/>
            <person name="Acob R."/>
            <person name="Barry K."/>
            <person name="Cullen D."/>
            <person name="De Vries R."/>
            <person name="Hainaut M."/>
            <person name="Hatakka A."/>
            <person name="Henrissat B."/>
            <person name="Hilden K."/>
            <person name="Kuo R."/>
            <person name="Labutti K."/>
            <person name="Lipzen A."/>
            <person name="Makela M.R."/>
            <person name="Sandor L."/>
            <person name="Spatafora J.W."/>
            <person name="Grigoriev I.V."/>
            <person name="Hibbett D.S."/>
        </authorList>
    </citation>
    <scope>NUCLEOTIDE SEQUENCE [LARGE SCALE GENOMIC DNA]</scope>
    <source>
        <strain evidence="12 13">3A-2</strain>
    </source>
</reference>
<dbReference type="SUPFAM" id="SSF51445">
    <property type="entry name" value="(Trans)glycosidases"/>
    <property type="match status" value="1"/>
</dbReference>
<dbReference type="EC" id="3.2.1.78" evidence="4"/>
<evidence type="ECO:0000313" key="13">
    <source>
        <dbReference type="Proteomes" id="UP000250043"/>
    </source>
</evidence>
<dbReference type="InterPro" id="IPR017853">
    <property type="entry name" value="GH"/>
</dbReference>
<dbReference type="Proteomes" id="UP000250043">
    <property type="component" value="Unassembled WGS sequence"/>
</dbReference>
<dbReference type="GO" id="GO:0016985">
    <property type="term" value="F:mannan endo-1,4-beta-mannosidase activity"/>
    <property type="evidence" value="ECO:0007669"/>
    <property type="project" value="UniProtKB-EC"/>
</dbReference>
<name>A0A8E2J6P2_9APHY</name>
<comment type="subcellular location">
    <subcellularLocation>
        <location evidence="2">Secreted</location>
    </subcellularLocation>
</comment>
<evidence type="ECO:0000256" key="10">
    <source>
        <dbReference type="SAM" id="SignalP"/>
    </source>
</evidence>
<proteinExistence type="inferred from homology"/>
<dbReference type="PANTHER" id="PTHR31451">
    <property type="match status" value="1"/>
</dbReference>
<evidence type="ECO:0000259" key="11">
    <source>
        <dbReference type="Pfam" id="PF00150"/>
    </source>
</evidence>
<evidence type="ECO:0000256" key="1">
    <source>
        <dbReference type="ARBA" id="ARBA00001678"/>
    </source>
</evidence>
<feature type="domain" description="Glycoside hydrolase family 5" evidence="11">
    <location>
        <begin position="114"/>
        <end position="388"/>
    </location>
</feature>
<dbReference type="Gene3D" id="3.20.20.80">
    <property type="entry name" value="Glycosidases"/>
    <property type="match status" value="1"/>
</dbReference>
<comment type="similarity">
    <text evidence="3 9">Belongs to the glycosyl hydrolase 5 (cellulase A) family.</text>
</comment>
<dbReference type="AlphaFoldDB" id="A0A8E2J6P2"/>
<feature type="chain" id="PRO_5034650143" description="mannan endo-1,4-beta-mannosidase" evidence="10">
    <location>
        <begin position="23"/>
        <end position="443"/>
    </location>
</feature>
<sequence length="443" mass="49892">MPFYSSLLALCCLLWACTFGNAAATQKRAVPPGFVTTNGRSFELDGKPFAFVGANAYWLPLLTTERDVDFTMQQIQGAGVKVVRIWAFNAINATELPTALETDLTYYQASMMLDAETYTHLRTQVWNSSEWTVNDGPQGLQRLDYVVSSAEKHDLKVILTFGNNWAAYGGIELYINWIYGAENATHDIFFTDPAIIASYQRYIKTIVERYQDSSTVFAWELVNEARCTGDILSAGPNCVPGSNTLKTWYQQQSDFVRGLDANHMITAGGEGQFFWAHPEEYWFDGSLVSDYNFNGQAGEDFDGDLQLPNLDFAVYHLYPQSWYPELDFPGSNFSVEDWGLGWITAAKANKPVVIEEFGLSGLQNKTDIYPSWVQHALDTGHAIMPWQFGVLGLTEDGGNRLIQYTDQIFRGVRCNFCNTIYPNQTQVWDIFTKAAKIQDERSG</sequence>
<dbReference type="InterPro" id="IPR045053">
    <property type="entry name" value="MAN-like"/>
</dbReference>
<protein>
    <recommendedName>
        <fullName evidence="4">mannan endo-1,4-beta-mannosidase</fullName>
        <ecNumber evidence="4">3.2.1.78</ecNumber>
    </recommendedName>
</protein>
<dbReference type="PANTHER" id="PTHR31451:SF39">
    <property type="entry name" value="MANNAN ENDO-1,4-BETA-MANNOSIDASE 1"/>
    <property type="match status" value="1"/>
</dbReference>
<dbReference type="Pfam" id="PF00150">
    <property type="entry name" value="Cellulase"/>
    <property type="match status" value="1"/>
</dbReference>
<evidence type="ECO:0000256" key="3">
    <source>
        <dbReference type="ARBA" id="ARBA00005641"/>
    </source>
</evidence>
<comment type="catalytic activity">
    <reaction evidence="1">
        <text>Random hydrolysis of (1-&gt;4)-beta-D-mannosidic linkages in mannans, galactomannans and glucomannans.</text>
        <dbReference type="EC" id="3.2.1.78"/>
    </reaction>
</comment>
<dbReference type="GO" id="GO:0046355">
    <property type="term" value="P:mannan catabolic process"/>
    <property type="evidence" value="ECO:0007669"/>
    <property type="project" value="UniProtKB-ARBA"/>
</dbReference>
<dbReference type="InterPro" id="IPR001547">
    <property type="entry name" value="Glyco_hydro_5"/>
</dbReference>
<evidence type="ECO:0000256" key="8">
    <source>
        <dbReference type="ARBA" id="ARBA00023295"/>
    </source>
</evidence>
<gene>
    <name evidence="12" type="ORF">OBBRIDRAFT_719765</name>
</gene>
<evidence type="ECO:0000256" key="7">
    <source>
        <dbReference type="ARBA" id="ARBA00022801"/>
    </source>
</evidence>
<evidence type="ECO:0000256" key="2">
    <source>
        <dbReference type="ARBA" id="ARBA00004613"/>
    </source>
</evidence>
<accession>A0A8E2J6P2</accession>